<evidence type="ECO:0000256" key="1">
    <source>
        <dbReference type="ARBA" id="ARBA00022723"/>
    </source>
</evidence>
<dbReference type="GO" id="GO:0140566">
    <property type="term" value="F:histone reader activity"/>
    <property type="evidence" value="ECO:0007669"/>
    <property type="project" value="InterPro"/>
</dbReference>
<dbReference type="AlphaFoldDB" id="A0A3L6RD36"/>
<keyword evidence="3" id="KW-0862">Zinc</keyword>
<evidence type="ECO:0000313" key="7">
    <source>
        <dbReference type="EMBL" id="RLM99824.1"/>
    </source>
</evidence>
<keyword evidence="1" id="KW-0479">Metal-binding</keyword>
<name>A0A3L6RD36_PANMI</name>
<keyword evidence="2" id="KW-0863">Zinc-finger</keyword>
<proteinExistence type="predicted"/>
<dbReference type="InterPro" id="IPR049914">
    <property type="entry name" value="PHD1-3/5-6"/>
</dbReference>
<evidence type="ECO:0000259" key="6">
    <source>
        <dbReference type="Pfam" id="PF23121"/>
    </source>
</evidence>
<feature type="domain" description="AIPP2-like SPOC-like" evidence="6">
    <location>
        <begin position="121"/>
        <end position="246"/>
    </location>
</feature>
<keyword evidence="8" id="KW-1185">Reference proteome</keyword>
<dbReference type="GO" id="GO:0008270">
    <property type="term" value="F:zinc ion binding"/>
    <property type="evidence" value="ECO:0007669"/>
    <property type="project" value="UniProtKB-KW"/>
</dbReference>
<dbReference type="Pfam" id="PF23121">
    <property type="entry name" value="SPOC_AIPP2"/>
    <property type="match status" value="1"/>
</dbReference>
<evidence type="ECO:0000256" key="2">
    <source>
        <dbReference type="ARBA" id="ARBA00022771"/>
    </source>
</evidence>
<dbReference type="PANTHER" id="PTHR33304">
    <property type="match status" value="1"/>
</dbReference>
<dbReference type="InterPro" id="IPR056280">
    <property type="entry name" value="AIPP2-like_SPOC"/>
</dbReference>
<evidence type="ECO:0000256" key="4">
    <source>
        <dbReference type="ARBA" id="ARBA00023015"/>
    </source>
</evidence>
<reference evidence="8" key="1">
    <citation type="journal article" date="2019" name="Nat. Commun.">
        <title>The genome of broomcorn millet.</title>
        <authorList>
            <person name="Zou C."/>
            <person name="Miki D."/>
            <person name="Li D."/>
            <person name="Tang Q."/>
            <person name="Xiao L."/>
            <person name="Rajput S."/>
            <person name="Deng P."/>
            <person name="Jia W."/>
            <person name="Huang R."/>
            <person name="Zhang M."/>
            <person name="Sun Y."/>
            <person name="Hu J."/>
            <person name="Fu X."/>
            <person name="Schnable P.S."/>
            <person name="Li F."/>
            <person name="Zhang H."/>
            <person name="Feng B."/>
            <person name="Zhu X."/>
            <person name="Liu R."/>
            <person name="Schnable J.C."/>
            <person name="Zhu J.-K."/>
            <person name="Zhang H."/>
        </authorList>
    </citation>
    <scope>NUCLEOTIDE SEQUENCE [LARGE SCALE GENOMIC DNA]</scope>
</reference>
<evidence type="ECO:0000313" key="8">
    <source>
        <dbReference type="Proteomes" id="UP000275267"/>
    </source>
</evidence>
<comment type="caution">
    <text evidence="7">The sequence shown here is derived from an EMBL/GenBank/DDBJ whole genome shotgun (WGS) entry which is preliminary data.</text>
</comment>
<accession>A0A3L6RD36</accession>
<gene>
    <name evidence="7" type="ORF">C2845_PM06G14360</name>
</gene>
<protein>
    <recommendedName>
        <fullName evidence="6">AIPP2-like SPOC-like domain-containing protein</fullName>
    </recommendedName>
</protein>
<evidence type="ECO:0000256" key="5">
    <source>
        <dbReference type="ARBA" id="ARBA00023163"/>
    </source>
</evidence>
<dbReference type="Proteomes" id="UP000275267">
    <property type="component" value="Unassembled WGS sequence"/>
</dbReference>
<dbReference type="OrthoDB" id="787165at2759"/>
<sequence>MARRDEVMNVKDIEAKTRMFSNDLSRHQAYKRRKKEEEKLTTCDNDDSARIVQRDKLTSRSIKRRRCIPSNEEDEGEVGACDKNVMGVDASIGLTPQAAILNDCVERQCDYCSKPINEPAWGGIFKIDGKEYISLVGYLSTKSCEKVWKLSKLLPPTVEVEMVSRLVVWPRIWKVSEPSSDNIGLYFLPHNMRRDEELDELVNEVMKNDLVLRAIINEAEMLIFPSVLLPKRYQKFQAKYYLWASFKPREDKGAVLAEPLDGTGNQQIKK</sequence>
<organism evidence="7 8">
    <name type="scientific">Panicum miliaceum</name>
    <name type="common">Proso millet</name>
    <name type="synonym">Broomcorn millet</name>
    <dbReference type="NCBI Taxonomy" id="4540"/>
    <lineage>
        <taxon>Eukaryota</taxon>
        <taxon>Viridiplantae</taxon>
        <taxon>Streptophyta</taxon>
        <taxon>Embryophyta</taxon>
        <taxon>Tracheophyta</taxon>
        <taxon>Spermatophyta</taxon>
        <taxon>Magnoliopsida</taxon>
        <taxon>Liliopsida</taxon>
        <taxon>Poales</taxon>
        <taxon>Poaceae</taxon>
        <taxon>PACMAD clade</taxon>
        <taxon>Panicoideae</taxon>
        <taxon>Panicodae</taxon>
        <taxon>Paniceae</taxon>
        <taxon>Panicinae</taxon>
        <taxon>Panicum</taxon>
        <taxon>Panicum sect. Panicum</taxon>
    </lineage>
</organism>
<dbReference type="GO" id="GO:0034244">
    <property type="term" value="P:negative regulation of transcription elongation by RNA polymerase II"/>
    <property type="evidence" value="ECO:0007669"/>
    <property type="project" value="InterPro"/>
</dbReference>
<evidence type="ECO:0000256" key="3">
    <source>
        <dbReference type="ARBA" id="ARBA00022833"/>
    </source>
</evidence>
<dbReference type="STRING" id="4540.A0A3L6RD36"/>
<keyword evidence="5" id="KW-0804">Transcription</keyword>
<dbReference type="EMBL" id="PQIB02000009">
    <property type="protein sequence ID" value="RLM99824.1"/>
    <property type="molecule type" value="Genomic_DNA"/>
</dbReference>
<dbReference type="PANTHER" id="PTHR33304:SF49">
    <property type="entry name" value="OS12G0161500 PROTEIN"/>
    <property type="match status" value="1"/>
</dbReference>
<keyword evidence="4" id="KW-0805">Transcription regulation</keyword>